<dbReference type="Gene3D" id="3.30.565.10">
    <property type="entry name" value="Histidine kinase-like ATPase, C-terminal domain"/>
    <property type="match status" value="1"/>
</dbReference>
<evidence type="ECO:0000256" key="5">
    <source>
        <dbReference type="ARBA" id="ARBA00022692"/>
    </source>
</evidence>
<protein>
    <submittedName>
        <fullName evidence="11">Sensor histidine kinase</fullName>
        <ecNumber evidence="11">2.7.13.3</ecNumber>
    </submittedName>
</protein>
<keyword evidence="8 9" id="KW-0472">Membrane</keyword>
<dbReference type="Pfam" id="PF00672">
    <property type="entry name" value="HAMP"/>
    <property type="match status" value="1"/>
</dbReference>
<dbReference type="Gene3D" id="6.10.340.10">
    <property type="match status" value="1"/>
</dbReference>
<dbReference type="SUPFAM" id="SSF55874">
    <property type="entry name" value="ATPase domain of HSP90 chaperone/DNA topoisomerase II/histidine kinase"/>
    <property type="match status" value="1"/>
</dbReference>
<dbReference type="InterPro" id="IPR050640">
    <property type="entry name" value="Bact_2-comp_sensor_kinase"/>
</dbReference>
<comment type="subcellular location">
    <subcellularLocation>
        <location evidence="1">Cell membrane</location>
        <topology evidence="1">Multi-pass membrane protein</topology>
    </subcellularLocation>
</comment>
<dbReference type="Pfam" id="PF02518">
    <property type="entry name" value="HATPase_c"/>
    <property type="match status" value="1"/>
</dbReference>
<dbReference type="InterPro" id="IPR033479">
    <property type="entry name" value="dCache_1"/>
</dbReference>
<dbReference type="InterPro" id="IPR003594">
    <property type="entry name" value="HATPase_dom"/>
</dbReference>
<dbReference type="EMBL" id="JBHTLU010000035">
    <property type="protein sequence ID" value="MFD1223508.1"/>
    <property type="molecule type" value="Genomic_DNA"/>
</dbReference>
<evidence type="ECO:0000256" key="1">
    <source>
        <dbReference type="ARBA" id="ARBA00004651"/>
    </source>
</evidence>
<keyword evidence="6 11" id="KW-0418">Kinase</keyword>
<organism evidence="11 12">
    <name type="scientific">Paenibacillus vulneris</name>
    <dbReference type="NCBI Taxonomy" id="1133364"/>
    <lineage>
        <taxon>Bacteria</taxon>
        <taxon>Bacillati</taxon>
        <taxon>Bacillota</taxon>
        <taxon>Bacilli</taxon>
        <taxon>Bacillales</taxon>
        <taxon>Paenibacillaceae</taxon>
        <taxon>Paenibacillus</taxon>
    </lineage>
</organism>
<evidence type="ECO:0000256" key="9">
    <source>
        <dbReference type="SAM" id="Phobius"/>
    </source>
</evidence>
<reference evidence="12" key="1">
    <citation type="journal article" date="2019" name="Int. J. Syst. Evol. Microbiol.">
        <title>The Global Catalogue of Microorganisms (GCM) 10K type strain sequencing project: providing services to taxonomists for standard genome sequencing and annotation.</title>
        <authorList>
            <consortium name="The Broad Institute Genomics Platform"/>
            <consortium name="The Broad Institute Genome Sequencing Center for Infectious Disease"/>
            <person name="Wu L."/>
            <person name="Ma J."/>
        </authorList>
    </citation>
    <scope>NUCLEOTIDE SEQUENCE [LARGE SCALE GENOMIC DNA]</scope>
    <source>
        <strain evidence="12">CCUG 53270</strain>
    </source>
</reference>
<proteinExistence type="predicted"/>
<dbReference type="PANTHER" id="PTHR34220">
    <property type="entry name" value="SENSOR HISTIDINE KINASE YPDA"/>
    <property type="match status" value="1"/>
</dbReference>
<dbReference type="Proteomes" id="UP001597180">
    <property type="component" value="Unassembled WGS sequence"/>
</dbReference>
<evidence type="ECO:0000256" key="8">
    <source>
        <dbReference type="ARBA" id="ARBA00023136"/>
    </source>
</evidence>
<keyword evidence="3" id="KW-0597">Phosphoprotein</keyword>
<dbReference type="Pfam" id="PF02743">
    <property type="entry name" value="dCache_1"/>
    <property type="match status" value="1"/>
</dbReference>
<dbReference type="InterPro" id="IPR036890">
    <property type="entry name" value="HATPase_C_sf"/>
</dbReference>
<dbReference type="Gene3D" id="3.30.450.20">
    <property type="entry name" value="PAS domain"/>
    <property type="match status" value="1"/>
</dbReference>
<gene>
    <name evidence="11" type="ORF">ACFQ4B_25640</name>
</gene>
<sequence length="627" mass="72480">MRKWASPVSRRKHILTLASLRMESKLILIFIVLIMIPIALLQYVTNRNFNQSLQDNTQAYVMEVSTEMMHRLDEYIKDIEQLSTIPAYVTEIKENLELSNQYYETERLRSQTGLKQPLPLNPITPTSVEIRQKVESSINFLNNIKEETTSVYLFDKYGNAYYRYKNGYRTDINTRYPEWKRAVEQQKGIPALIGTEEIISNTKGRSYVFSVVREVFNDAYQSIGLIVVDANMSTIERFVSSLDKVTRGKTYIMDPNNLVIYDSDRAYITRQIPDSQWLQKASGQQGSFVDDVNGVQSLVVYVASERTQWKMVITVPLKELTKDVQRNQKLAFYPTIVTVGLALTASIFLSFAVTRSLRKLINLMKVVQQGKLEVRYPITVDDEIGRLGHQFNRMLERIQDLIHENQVIGERKREAELDALQSQINPHFIYNTLESIRMTAEINDDEEVADMTEILGKLLRYSISMGKEFVTLEEELDHLRNYMKLQEYRYPNQFRLHIDPYEDYSSLPMLKLVLQPIVENAVFHGKDASKPIMMLRVAFQVTGSDIVILIRDNGLGMEPEVLHNLRVSLMNPAAAGRDKNKRSIGLRNVNERLKLYYGEHYGLEVDSMPGIGTEVRVRVRSLEGKER</sequence>
<dbReference type="Pfam" id="PF06580">
    <property type="entry name" value="His_kinase"/>
    <property type="match status" value="1"/>
</dbReference>
<keyword evidence="2" id="KW-1003">Cell membrane</keyword>
<evidence type="ECO:0000313" key="11">
    <source>
        <dbReference type="EMBL" id="MFD1223508.1"/>
    </source>
</evidence>
<name>A0ABW3URE9_9BACL</name>
<evidence type="ECO:0000256" key="6">
    <source>
        <dbReference type="ARBA" id="ARBA00022777"/>
    </source>
</evidence>
<comment type="caution">
    <text evidence="11">The sequence shown here is derived from an EMBL/GenBank/DDBJ whole genome shotgun (WGS) entry which is preliminary data.</text>
</comment>
<dbReference type="InterPro" id="IPR010559">
    <property type="entry name" value="Sig_transdc_His_kin_internal"/>
</dbReference>
<dbReference type="EC" id="2.7.13.3" evidence="11"/>
<evidence type="ECO:0000313" key="12">
    <source>
        <dbReference type="Proteomes" id="UP001597180"/>
    </source>
</evidence>
<dbReference type="PROSITE" id="PS50885">
    <property type="entry name" value="HAMP"/>
    <property type="match status" value="1"/>
</dbReference>
<keyword evidence="4 11" id="KW-0808">Transferase</keyword>
<feature type="transmembrane region" description="Helical" evidence="9">
    <location>
        <begin position="330"/>
        <end position="354"/>
    </location>
</feature>
<feature type="domain" description="HAMP" evidence="10">
    <location>
        <begin position="351"/>
        <end position="403"/>
    </location>
</feature>
<evidence type="ECO:0000256" key="7">
    <source>
        <dbReference type="ARBA" id="ARBA00022989"/>
    </source>
</evidence>
<accession>A0ABW3URE9</accession>
<dbReference type="SMART" id="SM00304">
    <property type="entry name" value="HAMP"/>
    <property type="match status" value="1"/>
</dbReference>
<dbReference type="CDD" id="cd06225">
    <property type="entry name" value="HAMP"/>
    <property type="match status" value="1"/>
</dbReference>
<evidence type="ECO:0000256" key="4">
    <source>
        <dbReference type="ARBA" id="ARBA00022679"/>
    </source>
</evidence>
<keyword evidence="5 9" id="KW-0812">Transmembrane</keyword>
<dbReference type="PANTHER" id="PTHR34220:SF7">
    <property type="entry name" value="SENSOR HISTIDINE KINASE YPDA"/>
    <property type="match status" value="1"/>
</dbReference>
<dbReference type="GO" id="GO:0004673">
    <property type="term" value="F:protein histidine kinase activity"/>
    <property type="evidence" value="ECO:0007669"/>
    <property type="project" value="UniProtKB-EC"/>
</dbReference>
<keyword evidence="12" id="KW-1185">Reference proteome</keyword>
<evidence type="ECO:0000256" key="3">
    <source>
        <dbReference type="ARBA" id="ARBA00022553"/>
    </source>
</evidence>
<evidence type="ECO:0000256" key="2">
    <source>
        <dbReference type="ARBA" id="ARBA00022475"/>
    </source>
</evidence>
<dbReference type="InterPro" id="IPR003660">
    <property type="entry name" value="HAMP_dom"/>
</dbReference>
<dbReference type="CDD" id="cd12912">
    <property type="entry name" value="PDC2_MCP_like"/>
    <property type="match status" value="1"/>
</dbReference>
<feature type="transmembrane region" description="Helical" evidence="9">
    <location>
        <begin position="26"/>
        <end position="44"/>
    </location>
</feature>
<evidence type="ECO:0000259" key="10">
    <source>
        <dbReference type="PROSITE" id="PS50885"/>
    </source>
</evidence>
<dbReference type="SUPFAM" id="SSF158472">
    <property type="entry name" value="HAMP domain-like"/>
    <property type="match status" value="1"/>
</dbReference>
<keyword evidence="7 9" id="KW-1133">Transmembrane helix</keyword>
<dbReference type="RefSeq" id="WP_345590841.1">
    <property type="nucleotide sequence ID" value="NZ_BAABJG010000024.1"/>
</dbReference>